<organism evidence="2 3">
    <name type="scientific">Bacillus thuringiensis</name>
    <dbReference type="NCBI Taxonomy" id="1428"/>
    <lineage>
        <taxon>Bacteria</taxon>
        <taxon>Bacillati</taxon>
        <taxon>Bacillota</taxon>
        <taxon>Bacilli</taxon>
        <taxon>Bacillales</taxon>
        <taxon>Bacillaceae</taxon>
        <taxon>Bacillus</taxon>
        <taxon>Bacillus cereus group</taxon>
    </lineage>
</organism>
<accession>A0AB36V130</accession>
<evidence type="ECO:0000313" key="2">
    <source>
        <dbReference type="EMBL" id="PGY96533.1"/>
    </source>
</evidence>
<evidence type="ECO:0000313" key="3">
    <source>
        <dbReference type="Proteomes" id="UP000223445"/>
    </source>
</evidence>
<dbReference type="RefSeq" id="WP_097997656.1">
    <property type="nucleotide sequence ID" value="NZ_JBALRT010000087.1"/>
</dbReference>
<dbReference type="SUPFAM" id="SSF53756">
    <property type="entry name" value="UDP-Glycosyltransferase/glycogen phosphorylase"/>
    <property type="match status" value="1"/>
</dbReference>
<dbReference type="Pfam" id="PF13524">
    <property type="entry name" value="Glyco_trans_1_2"/>
    <property type="match status" value="1"/>
</dbReference>
<name>A0AB36V130_BACTU</name>
<reference evidence="2 3" key="1">
    <citation type="submission" date="2017-09" db="EMBL/GenBank/DDBJ databases">
        <title>Large-scale bioinformatics analysis of Bacillus genomes uncovers conserved roles of natural products in bacterial physiology.</title>
        <authorList>
            <consortium name="Agbiome Team Llc"/>
            <person name="Bleich R.M."/>
            <person name="Grubbs K.J."/>
            <person name="Santa Maria K.C."/>
            <person name="Allen S.E."/>
            <person name="Farag S."/>
            <person name="Shank E.A."/>
            <person name="Bowers A."/>
        </authorList>
    </citation>
    <scope>NUCLEOTIDE SEQUENCE [LARGE SCALE GENOMIC DNA]</scope>
    <source>
        <strain evidence="2 3">AFS030179</strain>
    </source>
</reference>
<gene>
    <name evidence="2" type="ORF">COE48_32415</name>
</gene>
<feature type="domain" description="Spore protein YkvP/CgeB glycosyl transferase-like" evidence="1">
    <location>
        <begin position="159"/>
        <end position="316"/>
    </location>
</feature>
<dbReference type="AlphaFoldDB" id="A0AB36V130"/>
<proteinExistence type="predicted"/>
<evidence type="ECO:0000259" key="1">
    <source>
        <dbReference type="Pfam" id="PF13524"/>
    </source>
</evidence>
<dbReference type="Proteomes" id="UP000223445">
    <property type="component" value="Unassembled WGS sequence"/>
</dbReference>
<dbReference type="InterPro" id="IPR055259">
    <property type="entry name" value="YkvP/CgeB_Glyco_trans-like"/>
</dbReference>
<comment type="caution">
    <text evidence="2">The sequence shown here is derived from an EMBL/GenBank/DDBJ whole genome shotgun (WGS) entry which is preliminary data.</text>
</comment>
<protein>
    <submittedName>
        <fullName evidence="2">Protein CgeB</fullName>
    </submittedName>
</protein>
<dbReference type="EMBL" id="NUPM01000056">
    <property type="protein sequence ID" value="PGY96533.1"/>
    <property type="molecule type" value="Genomic_DNA"/>
</dbReference>
<sequence length="325" mass="38682">MKLLYITSGYSKIYQYLDQSILGTLLDQNFDWLEVQPRELIQQLDFITTTFHPDIVFTLLGNHLPQKAIQYFKKRNIKLAVWLTEDPFYIDTSLLLLNNFDFIFTIDSEALKYYTALGYTNVYHLPLATNIEVFKPNLKNPKYKSEVLFIGYPYPNRVRLIQFLLEKTPYHYTIIGQHWRNKLLKKWKNHRRIKIIEGWIPPQEVALYYNNASLILNPHRSHLFPQNKNKNKVKNNTINNRTFDIAACQGFQIIEEKSDLSSFFNKDEIISYNSFEDCLNKISLHLNDTISKRLMVEKIHTKVITQHTFHERIRFITTILQSYLH</sequence>